<organism evidence="1">
    <name type="scientific">marine metagenome</name>
    <dbReference type="NCBI Taxonomy" id="408172"/>
    <lineage>
        <taxon>unclassified sequences</taxon>
        <taxon>metagenomes</taxon>
        <taxon>ecological metagenomes</taxon>
    </lineage>
</organism>
<name>A0A381V6I1_9ZZZZ</name>
<accession>A0A381V6I1</accession>
<protein>
    <submittedName>
        <fullName evidence="1">Uncharacterized protein</fullName>
    </submittedName>
</protein>
<sequence>MNKLLIIAMTASLSMLSYADHHGKKPKMDKKEHVKKMREKGVKRGMWKSEDCKKVSDAAGMYLYVSGELAGKSKKEREEGKVKEADKTFEGAWALASMASFHAESFEAFCKK</sequence>
<reference evidence="1" key="1">
    <citation type="submission" date="2018-05" db="EMBL/GenBank/DDBJ databases">
        <authorList>
            <person name="Lanie J.A."/>
            <person name="Ng W.-L."/>
            <person name="Kazmierczak K.M."/>
            <person name="Andrzejewski T.M."/>
            <person name="Davidsen T.M."/>
            <person name="Wayne K.J."/>
            <person name="Tettelin H."/>
            <person name="Glass J.I."/>
            <person name="Rusch D."/>
            <person name="Podicherti R."/>
            <person name="Tsui H.-C.T."/>
            <person name="Winkler M.E."/>
        </authorList>
    </citation>
    <scope>NUCLEOTIDE SEQUENCE</scope>
</reference>
<dbReference type="AlphaFoldDB" id="A0A381V6I1"/>
<dbReference type="EMBL" id="UINC01007829">
    <property type="protein sequence ID" value="SVA35277.1"/>
    <property type="molecule type" value="Genomic_DNA"/>
</dbReference>
<gene>
    <name evidence="1" type="ORF">METZ01_LOCUS88131</name>
</gene>
<evidence type="ECO:0000313" key="1">
    <source>
        <dbReference type="EMBL" id="SVA35277.1"/>
    </source>
</evidence>
<proteinExistence type="predicted"/>